<dbReference type="InterPro" id="IPR003675">
    <property type="entry name" value="Rce1/LyrA-like_dom"/>
</dbReference>
<dbReference type="GO" id="GO:0080120">
    <property type="term" value="P:CAAX-box protein maturation"/>
    <property type="evidence" value="ECO:0007669"/>
    <property type="project" value="UniProtKB-ARBA"/>
</dbReference>
<evidence type="ECO:0000256" key="2">
    <source>
        <dbReference type="SAM" id="Phobius"/>
    </source>
</evidence>
<dbReference type="AlphaFoldDB" id="A0A6G8Q2T4"/>
<organism evidence="4 5">
    <name type="scientific">Rubrobacter marinus</name>
    <dbReference type="NCBI Taxonomy" id="2653852"/>
    <lineage>
        <taxon>Bacteria</taxon>
        <taxon>Bacillati</taxon>
        <taxon>Actinomycetota</taxon>
        <taxon>Rubrobacteria</taxon>
        <taxon>Rubrobacterales</taxon>
        <taxon>Rubrobacteraceae</taxon>
        <taxon>Rubrobacter</taxon>
    </lineage>
</organism>
<keyword evidence="2" id="KW-0472">Membrane</keyword>
<evidence type="ECO:0000313" key="4">
    <source>
        <dbReference type="EMBL" id="QIN80791.1"/>
    </source>
</evidence>
<evidence type="ECO:0000313" key="5">
    <source>
        <dbReference type="Proteomes" id="UP000502706"/>
    </source>
</evidence>
<feature type="compositionally biased region" description="Basic and acidic residues" evidence="1">
    <location>
        <begin position="171"/>
        <end position="180"/>
    </location>
</feature>
<dbReference type="Pfam" id="PF02517">
    <property type="entry name" value="Rce1-like"/>
    <property type="match status" value="1"/>
</dbReference>
<keyword evidence="5" id="KW-1185">Reference proteome</keyword>
<proteinExistence type="predicted"/>
<accession>A0A6G8Q2T4</accession>
<keyword evidence="4" id="KW-0378">Hydrolase</keyword>
<evidence type="ECO:0000259" key="3">
    <source>
        <dbReference type="Pfam" id="PF02517"/>
    </source>
</evidence>
<feature type="region of interest" description="Disordered" evidence="1">
    <location>
        <begin position="104"/>
        <end position="302"/>
    </location>
</feature>
<dbReference type="GO" id="GO:0006508">
    <property type="term" value="P:proteolysis"/>
    <property type="evidence" value="ECO:0007669"/>
    <property type="project" value="UniProtKB-KW"/>
</dbReference>
<dbReference type="Proteomes" id="UP000502706">
    <property type="component" value="Chromosome"/>
</dbReference>
<name>A0A6G8Q2T4_9ACTN</name>
<feature type="compositionally biased region" description="Low complexity" evidence="1">
    <location>
        <begin position="290"/>
        <end position="302"/>
    </location>
</feature>
<feature type="compositionally biased region" description="Basic and acidic residues" evidence="1">
    <location>
        <begin position="128"/>
        <end position="138"/>
    </location>
</feature>
<keyword evidence="2" id="KW-0812">Transmembrane</keyword>
<keyword evidence="2" id="KW-1133">Transmembrane helix</keyword>
<keyword evidence="4" id="KW-0645">Protease</keyword>
<feature type="compositionally biased region" description="Low complexity" evidence="1">
    <location>
        <begin position="193"/>
        <end position="204"/>
    </location>
</feature>
<gene>
    <name evidence="4" type="ORF">GBA65_12380</name>
</gene>
<feature type="domain" description="CAAX prenyl protease 2/Lysostaphin resistance protein A-like" evidence="3">
    <location>
        <begin position="30"/>
        <end position="95"/>
    </location>
</feature>
<dbReference type="GO" id="GO:0008237">
    <property type="term" value="F:metallopeptidase activity"/>
    <property type="evidence" value="ECO:0007669"/>
    <property type="project" value="UniProtKB-KW"/>
</dbReference>
<evidence type="ECO:0000256" key="1">
    <source>
        <dbReference type="SAM" id="MobiDB-lite"/>
    </source>
</evidence>
<protein>
    <submittedName>
        <fullName evidence="4">CPBP family intramembrane metalloprotease</fullName>
    </submittedName>
</protein>
<dbReference type="GO" id="GO:0004175">
    <property type="term" value="F:endopeptidase activity"/>
    <property type="evidence" value="ECO:0007669"/>
    <property type="project" value="UniProtKB-ARBA"/>
</dbReference>
<feature type="compositionally biased region" description="Basic and acidic residues" evidence="1">
    <location>
        <begin position="205"/>
        <end position="223"/>
    </location>
</feature>
<feature type="transmembrane region" description="Helical" evidence="2">
    <location>
        <begin position="73"/>
        <end position="93"/>
    </location>
</feature>
<dbReference type="KEGG" id="rmar:GBA65_12380"/>
<feature type="compositionally biased region" description="Basic and acidic residues" evidence="1">
    <location>
        <begin position="258"/>
        <end position="274"/>
    </location>
</feature>
<reference evidence="4 5" key="1">
    <citation type="submission" date="2019-10" db="EMBL/GenBank/DDBJ databases">
        <title>Rubrobacter sp nov SCSIO 52915 isolated from a deep-sea sediment in the South China Sea.</title>
        <authorList>
            <person name="Chen R.W."/>
        </authorList>
    </citation>
    <scope>NUCLEOTIDE SEQUENCE [LARGE SCALE GENOMIC DNA]</scope>
    <source>
        <strain evidence="4 5">SCSIO 52915</strain>
    </source>
</reference>
<sequence>MLAYGLLPFYRKLAEKVAPLLVDGARGRDLVGLAVLSGVGEEALFRGALQPEIGIVASSLLFGALHVGPDRRYLLWTLWAVGAGFLFGALYAWTGVSSPLWSPTPCTTPQRSCCGGVPGPRAAARSGRPRDRAPEHQDQGGGAPVAALRARRGRARGAVARRGGVSQGGELHARGGDRLAQRPRRRGERREQALPAAGRQLLRGAARDGLRLPERRGPADRGGHAGRGAKIGERLGPLALLRGGRRDPGRRRAGGPVELRRGRGLGGREVRPADGVRGSRPPGNYTVEISGSPAARPGARRAQVVRRRALALRRRA</sequence>
<keyword evidence="4" id="KW-0482">Metalloprotease</keyword>
<dbReference type="EMBL" id="CP045121">
    <property type="protein sequence ID" value="QIN80791.1"/>
    <property type="molecule type" value="Genomic_DNA"/>
</dbReference>